<dbReference type="CDD" id="cd02223">
    <property type="entry name" value="cupin_Bh2720-like"/>
    <property type="match status" value="1"/>
</dbReference>
<feature type="domain" description="Cupin type-2" evidence="2">
    <location>
        <begin position="32"/>
        <end position="101"/>
    </location>
</feature>
<dbReference type="Proteomes" id="UP000230709">
    <property type="component" value="Chromosome"/>
</dbReference>
<dbReference type="PANTHER" id="PTHR43346:SF1">
    <property type="entry name" value="QUERCETIN 2,3-DIOXYGENASE-RELATED"/>
    <property type="match status" value="1"/>
</dbReference>
<protein>
    <submittedName>
        <fullName evidence="3">Cupin domain-containing protein</fullName>
    </submittedName>
</protein>
<dbReference type="PANTHER" id="PTHR43346">
    <property type="entry name" value="LIGAND BINDING DOMAIN PROTEIN, PUTATIVE (AFU_ORTHOLOGUE AFUA_6G14370)-RELATED"/>
    <property type="match status" value="1"/>
</dbReference>
<dbReference type="EMBL" id="CP023737">
    <property type="protein sequence ID" value="ATQ70509.1"/>
    <property type="molecule type" value="Genomic_DNA"/>
</dbReference>
<accession>A0A2D2D6P0</accession>
<dbReference type="STRING" id="595536.GCA_000178815_01233"/>
<evidence type="ECO:0000259" key="2">
    <source>
        <dbReference type="Pfam" id="PF07883"/>
    </source>
</evidence>
<dbReference type="Gene3D" id="2.60.120.10">
    <property type="entry name" value="Jelly Rolls"/>
    <property type="match status" value="1"/>
</dbReference>
<organism evidence="3 4">
    <name type="scientific">Methylosinus trichosporium (strain ATCC 35070 / NCIMB 11131 / UNIQEM 75 / OB3b)</name>
    <dbReference type="NCBI Taxonomy" id="595536"/>
    <lineage>
        <taxon>Bacteria</taxon>
        <taxon>Pseudomonadati</taxon>
        <taxon>Pseudomonadota</taxon>
        <taxon>Alphaproteobacteria</taxon>
        <taxon>Hyphomicrobiales</taxon>
        <taxon>Methylocystaceae</taxon>
        <taxon>Methylosinus</taxon>
    </lineage>
</organism>
<dbReference type="AlphaFoldDB" id="A0A2D2D6P0"/>
<dbReference type="InterPro" id="IPR014710">
    <property type="entry name" value="RmlC-like_jellyroll"/>
</dbReference>
<evidence type="ECO:0000313" key="4">
    <source>
        <dbReference type="Proteomes" id="UP000230709"/>
    </source>
</evidence>
<reference evidence="4" key="1">
    <citation type="submission" date="2017-10" db="EMBL/GenBank/DDBJ databases">
        <title>Completed PacBio SMRT sequence of Methylosinus trichosporium OB3b reveals presence of a third large plasmid.</title>
        <authorList>
            <person name="Charles T.C."/>
            <person name="Lynch M.D.J."/>
            <person name="Heil J.R."/>
            <person name="Cheng J."/>
        </authorList>
    </citation>
    <scope>NUCLEOTIDE SEQUENCE [LARGE SCALE GENOMIC DNA]</scope>
    <source>
        <strain evidence="4">OB3b</strain>
    </source>
</reference>
<dbReference type="InterPro" id="IPR013096">
    <property type="entry name" value="Cupin_2"/>
</dbReference>
<dbReference type="KEGG" id="mtw:CQW49_19800"/>
<dbReference type="InterPro" id="IPR052538">
    <property type="entry name" value="Flavonoid_dioxygenase-like"/>
</dbReference>
<keyword evidence="4" id="KW-1185">Reference proteome</keyword>
<proteinExistence type="predicted"/>
<feature type="region of interest" description="Disordered" evidence="1">
    <location>
        <begin position="109"/>
        <end position="134"/>
    </location>
</feature>
<dbReference type="SUPFAM" id="SSF51182">
    <property type="entry name" value="RmlC-like cupins"/>
    <property type="match status" value="1"/>
</dbReference>
<evidence type="ECO:0000256" key="1">
    <source>
        <dbReference type="SAM" id="MobiDB-lite"/>
    </source>
</evidence>
<dbReference type="InterPro" id="IPR011051">
    <property type="entry name" value="RmlC_Cupin_sf"/>
</dbReference>
<evidence type="ECO:0000313" key="3">
    <source>
        <dbReference type="EMBL" id="ATQ70509.1"/>
    </source>
</evidence>
<dbReference type="Pfam" id="PF07883">
    <property type="entry name" value="Cupin_2"/>
    <property type="match status" value="1"/>
</dbReference>
<sequence>MQGFIGDIAKATKRNADFRHVLYTGKHLQLVLMSLDPGEDIGEETHRDVDQFFRIEEGRGEVVIEGRKTRVEGDDAILVPAGAKHNIVNTGREPLRFYTIYGPPEHEDRTVHVTKRDAAKAKERFDGKTTEPAR</sequence>
<gene>
    <name evidence="3" type="ORF">CQW49_19800</name>
</gene>
<name>A0A2D2D6P0_METT3</name>